<protein>
    <recommendedName>
        <fullName evidence="1">Reverse transcriptase domain-containing protein</fullName>
    </recommendedName>
</protein>
<evidence type="ECO:0000313" key="2">
    <source>
        <dbReference type="EMBL" id="PFX11592.1"/>
    </source>
</evidence>
<dbReference type="PANTHER" id="PTHR47027">
    <property type="entry name" value="REVERSE TRANSCRIPTASE DOMAIN-CONTAINING PROTEIN"/>
    <property type="match status" value="1"/>
</dbReference>
<dbReference type="AlphaFoldDB" id="A0A2B4R5U1"/>
<proteinExistence type="predicted"/>
<accession>A0A2B4R5U1</accession>
<dbReference type="SUPFAM" id="SSF56672">
    <property type="entry name" value="DNA/RNA polymerases"/>
    <property type="match status" value="1"/>
</dbReference>
<name>A0A2B4R5U1_STYPI</name>
<dbReference type="Proteomes" id="UP000225706">
    <property type="component" value="Unassembled WGS sequence"/>
</dbReference>
<dbReference type="Gene3D" id="3.30.70.270">
    <property type="match status" value="1"/>
</dbReference>
<dbReference type="OrthoDB" id="5984501at2759"/>
<keyword evidence="3" id="KW-1185">Reference proteome</keyword>
<dbReference type="PROSITE" id="PS50878">
    <property type="entry name" value="RT_POL"/>
    <property type="match status" value="1"/>
</dbReference>
<dbReference type="Pfam" id="PF00078">
    <property type="entry name" value="RVT_1"/>
    <property type="match status" value="1"/>
</dbReference>
<dbReference type="InterPro" id="IPR043128">
    <property type="entry name" value="Rev_trsase/Diguanyl_cyclase"/>
</dbReference>
<reference evidence="3" key="1">
    <citation type="journal article" date="2017" name="bioRxiv">
        <title>Comparative analysis of the genomes of Stylophora pistillata and Acropora digitifera provides evidence for extensive differences between species of corals.</title>
        <authorList>
            <person name="Voolstra C.R."/>
            <person name="Li Y."/>
            <person name="Liew Y.J."/>
            <person name="Baumgarten S."/>
            <person name="Zoccola D."/>
            <person name="Flot J.-F."/>
            <person name="Tambutte S."/>
            <person name="Allemand D."/>
            <person name="Aranda M."/>
        </authorList>
    </citation>
    <scope>NUCLEOTIDE SEQUENCE [LARGE SCALE GENOMIC DNA]</scope>
</reference>
<evidence type="ECO:0000259" key="1">
    <source>
        <dbReference type="PROSITE" id="PS50878"/>
    </source>
</evidence>
<evidence type="ECO:0000313" key="3">
    <source>
        <dbReference type="Proteomes" id="UP000225706"/>
    </source>
</evidence>
<dbReference type="InterPro" id="IPR043502">
    <property type="entry name" value="DNA/RNA_pol_sf"/>
</dbReference>
<feature type="domain" description="Reverse transcriptase" evidence="1">
    <location>
        <begin position="1"/>
        <end position="159"/>
    </location>
</feature>
<comment type="caution">
    <text evidence="2">The sequence shown here is derived from an EMBL/GenBank/DDBJ whole genome shotgun (WGS) entry which is preliminary data.</text>
</comment>
<dbReference type="STRING" id="50429.A0A2B4R5U1"/>
<dbReference type="EMBL" id="LSMT01002172">
    <property type="protein sequence ID" value="PFX11592.1"/>
    <property type="molecule type" value="Genomic_DNA"/>
</dbReference>
<dbReference type="PANTHER" id="PTHR47027:SF20">
    <property type="entry name" value="REVERSE TRANSCRIPTASE-LIKE PROTEIN WITH RNA-DIRECTED DNA POLYMERASE DOMAIN"/>
    <property type="match status" value="1"/>
</dbReference>
<gene>
    <name evidence="2" type="ORF">AWC38_SpisGene24611</name>
</gene>
<organism evidence="2 3">
    <name type="scientific">Stylophora pistillata</name>
    <name type="common">Smooth cauliflower coral</name>
    <dbReference type="NCBI Taxonomy" id="50429"/>
    <lineage>
        <taxon>Eukaryota</taxon>
        <taxon>Metazoa</taxon>
        <taxon>Cnidaria</taxon>
        <taxon>Anthozoa</taxon>
        <taxon>Hexacorallia</taxon>
        <taxon>Scleractinia</taxon>
        <taxon>Astrocoeniina</taxon>
        <taxon>Pocilloporidae</taxon>
        <taxon>Stylophora</taxon>
    </lineage>
</organism>
<sequence length="277" mass="31305">MRASVLVDGEYTQDFEVKTGVKQGCVLAPTLFSVFLTAVLHFAREDMPAGIRLKYRFGDIFNLHRLKAKTKTSVTSVCELQYADDNAIVAHTEEDLQHAMNAFNSAYTALGLKLNAKKTQVLYQQQPLAQLNQKPDASRKVNGQTLENVEAFNYPGSRLSSKANIDAEITRRIQAAGTAIGKLVTYSHNLKAFEKFHDRSVRRILGIKWQDLRTTNSVFDEASTTSMEAMIIKNQLRWVGHVVRMEDDRLPKQIMYSEIEDGKRSQGGQKKRYKDTA</sequence>
<dbReference type="InterPro" id="IPR000477">
    <property type="entry name" value="RT_dom"/>
</dbReference>